<keyword evidence="1" id="KW-0812">Transmembrane</keyword>
<keyword evidence="1" id="KW-1133">Transmembrane helix</keyword>
<name>A0ABU6XX96_9FABA</name>
<gene>
    <name evidence="2" type="ORF">PIB30_104528</name>
</gene>
<evidence type="ECO:0000313" key="3">
    <source>
        <dbReference type="Proteomes" id="UP001341840"/>
    </source>
</evidence>
<dbReference type="Proteomes" id="UP001341840">
    <property type="component" value="Unassembled WGS sequence"/>
</dbReference>
<keyword evidence="1" id="KW-0472">Membrane</keyword>
<protein>
    <submittedName>
        <fullName evidence="2">Uncharacterized protein</fullName>
    </submittedName>
</protein>
<organism evidence="2 3">
    <name type="scientific">Stylosanthes scabra</name>
    <dbReference type="NCBI Taxonomy" id="79078"/>
    <lineage>
        <taxon>Eukaryota</taxon>
        <taxon>Viridiplantae</taxon>
        <taxon>Streptophyta</taxon>
        <taxon>Embryophyta</taxon>
        <taxon>Tracheophyta</taxon>
        <taxon>Spermatophyta</taxon>
        <taxon>Magnoliopsida</taxon>
        <taxon>eudicotyledons</taxon>
        <taxon>Gunneridae</taxon>
        <taxon>Pentapetalae</taxon>
        <taxon>rosids</taxon>
        <taxon>fabids</taxon>
        <taxon>Fabales</taxon>
        <taxon>Fabaceae</taxon>
        <taxon>Papilionoideae</taxon>
        <taxon>50 kb inversion clade</taxon>
        <taxon>dalbergioids sensu lato</taxon>
        <taxon>Dalbergieae</taxon>
        <taxon>Pterocarpus clade</taxon>
        <taxon>Stylosanthes</taxon>
    </lineage>
</organism>
<accession>A0ABU6XX96</accession>
<dbReference type="EMBL" id="JASCZI010215072">
    <property type="protein sequence ID" value="MED6202354.1"/>
    <property type="molecule type" value="Genomic_DNA"/>
</dbReference>
<proteinExistence type="predicted"/>
<reference evidence="2 3" key="1">
    <citation type="journal article" date="2023" name="Plants (Basel)">
        <title>Bridging the Gap: Combining Genomics and Transcriptomics Approaches to Understand Stylosanthes scabra, an Orphan Legume from the Brazilian Caatinga.</title>
        <authorList>
            <person name="Ferreira-Neto J.R.C."/>
            <person name="da Silva M.D."/>
            <person name="Binneck E."/>
            <person name="de Melo N.F."/>
            <person name="da Silva R.H."/>
            <person name="de Melo A.L.T.M."/>
            <person name="Pandolfi V."/>
            <person name="Bustamante F.O."/>
            <person name="Brasileiro-Vidal A.C."/>
            <person name="Benko-Iseppon A.M."/>
        </authorList>
    </citation>
    <scope>NUCLEOTIDE SEQUENCE [LARGE SCALE GENOMIC DNA]</scope>
    <source>
        <tissue evidence="2">Leaves</tissue>
    </source>
</reference>
<keyword evidence="3" id="KW-1185">Reference proteome</keyword>
<feature type="non-terminal residue" evidence="2">
    <location>
        <position position="1"/>
    </location>
</feature>
<evidence type="ECO:0000256" key="1">
    <source>
        <dbReference type="SAM" id="Phobius"/>
    </source>
</evidence>
<sequence length="113" mass="12609">ELHENGSISPSRHVSLHILIRFLTFLEVEKTSFDVPRATLHQLSAFVNVLKAGQNFIPTNFRDFNISQIQAFRLVPWLLFLWILIVLPSIDSIPMLSIVGSNIVVGAGVVTSV</sequence>
<feature type="transmembrane region" description="Helical" evidence="1">
    <location>
        <begin position="71"/>
        <end position="90"/>
    </location>
</feature>
<evidence type="ECO:0000313" key="2">
    <source>
        <dbReference type="EMBL" id="MED6202354.1"/>
    </source>
</evidence>
<comment type="caution">
    <text evidence="2">The sequence shown here is derived from an EMBL/GenBank/DDBJ whole genome shotgun (WGS) entry which is preliminary data.</text>
</comment>